<comment type="subcellular location">
    <subcellularLocation>
        <location evidence="1">Membrane</location>
        <topology evidence="1">Multi-pass membrane protein</topology>
    </subcellularLocation>
</comment>
<keyword evidence="4 6" id="KW-1133">Transmembrane helix</keyword>
<keyword evidence="5 6" id="KW-0472">Membrane</keyword>
<dbReference type="SUPFAM" id="SSF118215">
    <property type="entry name" value="Proton glutamate symport protein"/>
    <property type="match status" value="1"/>
</dbReference>
<dbReference type="PATRIC" id="fig|322095.3.peg.2095"/>
<accession>A0A134AZX7</accession>
<organism evidence="7 8">
    <name type="scientific">Porphyromonas somerae</name>
    <dbReference type="NCBI Taxonomy" id="322095"/>
    <lineage>
        <taxon>Bacteria</taxon>
        <taxon>Pseudomonadati</taxon>
        <taxon>Bacteroidota</taxon>
        <taxon>Bacteroidia</taxon>
        <taxon>Bacteroidales</taxon>
        <taxon>Porphyromonadaceae</taxon>
        <taxon>Porphyromonas</taxon>
    </lineage>
</organism>
<feature type="transmembrane region" description="Helical" evidence="6">
    <location>
        <begin position="12"/>
        <end position="35"/>
    </location>
</feature>
<feature type="transmembrane region" description="Helical" evidence="6">
    <location>
        <begin position="123"/>
        <end position="146"/>
    </location>
</feature>
<dbReference type="GO" id="GO:0032329">
    <property type="term" value="P:serine transport"/>
    <property type="evidence" value="ECO:0007669"/>
    <property type="project" value="TreeGrafter"/>
</dbReference>
<feature type="transmembrane region" description="Helical" evidence="6">
    <location>
        <begin position="167"/>
        <end position="187"/>
    </location>
</feature>
<dbReference type="Proteomes" id="UP000070224">
    <property type="component" value="Unassembled WGS sequence"/>
</dbReference>
<dbReference type="PRINTS" id="PR00173">
    <property type="entry name" value="EDTRNSPORT"/>
</dbReference>
<evidence type="ECO:0000256" key="4">
    <source>
        <dbReference type="ARBA" id="ARBA00022989"/>
    </source>
</evidence>
<feature type="transmembrane region" description="Helical" evidence="6">
    <location>
        <begin position="307"/>
        <end position="324"/>
    </location>
</feature>
<dbReference type="AlphaFoldDB" id="A0A134AZX7"/>
<dbReference type="InterPro" id="IPR001991">
    <property type="entry name" value="Na-dicarboxylate_symporter"/>
</dbReference>
<evidence type="ECO:0000256" key="6">
    <source>
        <dbReference type="SAM" id="Phobius"/>
    </source>
</evidence>
<protein>
    <submittedName>
        <fullName evidence="7">Transporter, dicarboxylate/amino acid:cation Na+/H+ symporter family protein</fullName>
    </submittedName>
</protein>
<evidence type="ECO:0000256" key="1">
    <source>
        <dbReference type="ARBA" id="ARBA00004141"/>
    </source>
</evidence>
<gene>
    <name evidence="7" type="ORF">HMPREF3185_02124</name>
</gene>
<evidence type="ECO:0000313" key="8">
    <source>
        <dbReference type="Proteomes" id="UP000070224"/>
    </source>
</evidence>
<dbReference type="GO" id="GO:0005886">
    <property type="term" value="C:plasma membrane"/>
    <property type="evidence" value="ECO:0007669"/>
    <property type="project" value="TreeGrafter"/>
</dbReference>
<dbReference type="InterPro" id="IPR036458">
    <property type="entry name" value="Na:dicarbo_symporter_sf"/>
</dbReference>
<evidence type="ECO:0000256" key="3">
    <source>
        <dbReference type="ARBA" id="ARBA00022692"/>
    </source>
</evidence>
<sequence>MKALRLSLLPRIIIAIALGIGLGLIVPDGVTRLFLTFNAIFSQFLDFAIPLIIVALVAEAIGSIGHSAGKMLLLTVAIAYGSTVFSGYLAYFTGNAIFPQLIEAGQVDQLQAGPEALTPYFTIAMPPVMGVMTALILAFVLGLGVAHLESTALKNVIIDVKDIVSGVIEKVIIPLLPLYILGIFMEMASSGKVVGVLMVFIKIIGVIFVLHIFLLLLQFTIAGLVQGKNPIRLLINMLPAYFTALGTASSAATIPVTLAQAKKNGVSDGVASFTVPLCATIHLAGSTLKIVSCALALILMRGGTYDLGMFTHFILLLGVTMVAAPGVPGGAIMAALAILQSILGFTVEEQALMISLYITMDSFGTACNVTGDGAIALVVDKLLGHKARPAQEGGEVRDRE</sequence>
<proteinExistence type="predicted"/>
<keyword evidence="2" id="KW-0813">Transport</keyword>
<keyword evidence="3 6" id="KW-0812">Transmembrane</keyword>
<comment type="caution">
    <text evidence="7">The sequence shown here is derived from an EMBL/GenBank/DDBJ whole genome shotgun (WGS) entry which is preliminary data.</text>
</comment>
<dbReference type="STRING" id="322095.HMPREF3185_02124"/>
<dbReference type="PANTHER" id="PTHR42865">
    <property type="entry name" value="PROTON/GLUTAMATE-ASPARTATE SYMPORTER"/>
    <property type="match status" value="1"/>
</dbReference>
<reference evidence="8" key="1">
    <citation type="submission" date="2016-01" db="EMBL/GenBank/DDBJ databases">
        <authorList>
            <person name="Mitreva M."/>
            <person name="Pepin K.H."/>
            <person name="Mihindukulasuriya K.A."/>
            <person name="Fulton R."/>
            <person name="Fronick C."/>
            <person name="O'Laughlin M."/>
            <person name="Miner T."/>
            <person name="Herter B."/>
            <person name="Rosa B.A."/>
            <person name="Cordes M."/>
            <person name="Tomlinson C."/>
            <person name="Wollam A."/>
            <person name="Palsikar V.B."/>
            <person name="Mardis E.R."/>
            <person name="Wilson R.K."/>
        </authorList>
    </citation>
    <scope>NUCLEOTIDE SEQUENCE [LARGE SCALE GENOMIC DNA]</scope>
    <source>
        <strain evidence="8">KA00683</strain>
    </source>
</reference>
<evidence type="ECO:0000256" key="2">
    <source>
        <dbReference type="ARBA" id="ARBA00022448"/>
    </source>
</evidence>
<feature type="transmembrane region" description="Helical" evidence="6">
    <location>
        <begin position="193"/>
        <end position="217"/>
    </location>
</feature>
<dbReference type="PANTHER" id="PTHR42865:SF8">
    <property type="entry name" value="SERINE_THREONINE TRANSPORTER SSTT"/>
    <property type="match status" value="1"/>
</dbReference>
<feature type="transmembrane region" description="Helical" evidence="6">
    <location>
        <begin position="47"/>
        <end position="65"/>
    </location>
</feature>
<feature type="transmembrane region" description="Helical" evidence="6">
    <location>
        <begin position="72"/>
        <end position="91"/>
    </location>
</feature>
<feature type="transmembrane region" description="Helical" evidence="6">
    <location>
        <begin position="238"/>
        <end position="259"/>
    </location>
</feature>
<dbReference type="EMBL" id="LSDK01000142">
    <property type="protein sequence ID" value="KXB73239.1"/>
    <property type="molecule type" value="Genomic_DNA"/>
</dbReference>
<dbReference type="Gene3D" id="1.10.3860.10">
    <property type="entry name" value="Sodium:dicarboxylate symporter"/>
    <property type="match status" value="1"/>
</dbReference>
<evidence type="ECO:0000313" key="7">
    <source>
        <dbReference type="EMBL" id="KXB73239.1"/>
    </source>
</evidence>
<dbReference type="GO" id="GO:0005295">
    <property type="term" value="F:neutral L-amino acid:sodium symporter activity"/>
    <property type="evidence" value="ECO:0007669"/>
    <property type="project" value="TreeGrafter"/>
</dbReference>
<name>A0A134AZX7_9PORP</name>
<dbReference type="RefSeq" id="WP_060936131.1">
    <property type="nucleotide sequence ID" value="NZ_KQ960466.1"/>
</dbReference>
<dbReference type="Pfam" id="PF00375">
    <property type="entry name" value="SDF"/>
    <property type="match status" value="1"/>
</dbReference>
<evidence type="ECO:0000256" key="5">
    <source>
        <dbReference type="ARBA" id="ARBA00023136"/>
    </source>
</evidence>
<keyword evidence="8" id="KW-1185">Reference proteome</keyword>
<dbReference type="OrthoDB" id="9768885at2"/>
<feature type="transmembrane region" description="Helical" evidence="6">
    <location>
        <begin position="279"/>
        <end position="300"/>
    </location>
</feature>